<feature type="compositionally biased region" description="Basic and acidic residues" evidence="1">
    <location>
        <begin position="84"/>
        <end position="102"/>
    </location>
</feature>
<protein>
    <recommendedName>
        <fullName evidence="4">Retrotransposon gag domain-containing protein</fullName>
    </recommendedName>
</protein>
<evidence type="ECO:0000313" key="2">
    <source>
        <dbReference type="EMBL" id="RDX75892.1"/>
    </source>
</evidence>
<evidence type="ECO:0000313" key="3">
    <source>
        <dbReference type="Proteomes" id="UP000257109"/>
    </source>
</evidence>
<evidence type="ECO:0000256" key="1">
    <source>
        <dbReference type="SAM" id="MobiDB-lite"/>
    </source>
</evidence>
<proteinExistence type="predicted"/>
<gene>
    <name evidence="2" type="ORF">CR513_44178</name>
</gene>
<evidence type="ECO:0008006" key="4">
    <source>
        <dbReference type="Google" id="ProtNLM"/>
    </source>
</evidence>
<dbReference type="EMBL" id="QJKJ01009688">
    <property type="protein sequence ID" value="RDX75892.1"/>
    <property type="molecule type" value="Genomic_DNA"/>
</dbReference>
<comment type="caution">
    <text evidence="2">The sequence shown here is derived from an EMBL/GenBank/DDBJ whole genome shotgun (WGS) entry which is preliminary data.</text>
</comment>
<dbReference type="AlphaFoldDB" id="A0A371FC70"/>
<accession>A0A371FC70</accession>
<dbReference type="PANTHER" id="PTHR32108">
    <property type="entry name" value="DNA-DIRECTED RNA POLYMERASE SUBUNIT ALPHA"/>
    <property type="match status" value="1"/>
</dbReference>
<organism evidence="2 3">
    <name type="scientific">Mucuna pruriens</name>
    <name type="common">Velvet bean</name>
    <name type="synonym">Dolichos pruriens</name>
    <dbReference type="NCBI Taxonomy" id="157652"/>
    <lineage>
        <taxon>Eukaryota</taxon>
        <taxon>Viridiplantae</taxon>
        <taxon>Streptophyta</taxon>
        <taxon>Embryophyta</taxon>
        <taxon>Tracheophyta</taxon>
        <taxon>Spermatophyta</taxon>
        <taxon>Magnoliopsida</taxon>
        <taxon>eudicotyledons</taxon>
        <taxon>Gunneridae</taxon>
        <taxon>Pentapetalae</taxon>
        <taxon>rosids</taxon>
        <taxon>fabids</taxon>
        <taxon>Fabales</taxon>
        <taxon>Fabaceae</taxon>
        <taxon>Papilionoideae</taxon>
        <taxon>50 kb inversion clade</taxon>
        <taxon>NPAAA clade</taxon>
        <taxon>indigoferoid/millettioid clade</taxon>
        <taxon>Phaseoleae</taxon>
        <taxon>Mucuna</taxon>
    </lineage>
</organism>
<dbReference type="Proteomes" id="UP000257109">
    <property type="component" value="Unassembled WGS sequence"/>
</dbReference>
<reference evidence="2" key="1">
    <citation type="submission" date="2018-05" db="EMBL/GenBank/DDBJ databases">
        <title>Draft genome of Mucuna pruriens seed.</title>
        <authorList>
            <person name="Nnadi N.E."/>
            <person name="Vos R."/>
            <person name="Hasami M.H."/>
            <person name="Devisetty U.K."/>
            <person name="Aguiy J.C."/>
        </authorList>
    </citation>
    <scope>NUCLEOTIDE SEQUENCE [LARGE SCALE GENOMIC DNA]</scope>
    <source>
        <strain evidence="2">JCA_2017</strain>
    </source>
</reference>
<dbReference type="PANTHER" id="PTHR32108:SF9">
    <property type="entry name" value="REVERSE TRANSCRIPTASE RNASE H-LIKE DOMAIN-CONTAINING PROTEIN"/>
    <property type="match status" value="1"/>
</dbReference>
<name>A0A371FC70_MUCPR</name>
<sequence>MEEGSHPNRLDEADSITITYIEGNENPRPKPLIIQYNSAPKPRVPFIIQNNNAVPWRYPIEETSTPPYNKRDCSSGNHQYSRNRGHDPKALRNKERVTAKKEKAIEAPKRVVIEEEAHEFLKMIRHSECEMLDQLHKTSMRISLLSLLINSESHRELLLKFLNDAHVPQDITPAKFGGIINITTSRHLSVFEVEVPAEGKGHNQPLHIVVKCGSYMIAKVSIDNGYSLNVLPKATLDKLHSLGTILKSNLVVVRDFDGSK</sequence>
<feature type="non-terminal residue" evidence="2">
    <location>
        <position position="1"/>
    </location>
</feature>
<feature type="region of interest" description="Disordered" evidence="1">
    <location>
        <begin position="64"/>
        <end position="102"/>
    </location>
</feature>
<keyword evidence="3" id="KW-1185">Reference proteome</keyword>